<organism evidence="3 4">
    <name type="scientific">Thiohalospira halophila DSM 15071</name>
    <dbReference type="NCBI Taxonomy" id="1123397"/>
    <lineage>
        <taxon>Bacteria</taxon>
        <taxon>Pseudomonadati</taxon>
        <taxon>Pseudomonadota</taxon>
        <taxon>Gammaproteobacteria</taxon>
        <taxon>Thiohalospirales</taxon>
        <taxon>Thiohalospiraceae</taxon>
        <taxon>Thiohalospira</taxon>
    </lineage>
</organism>
<dbReference type="FunFam" id="3.40.50.720:FF:000084">
    <property type="entry name" value="Short-chain dehydrogenase reductase"/>
    <property type="match status" value="1"/>
</dbReference>
<dbReference type="SUPFAM" id="SSF51735">
    <property type="entry name" value="NAD(P)-binding Rossmann-fold domains"/>
    <property type="match status" value="1"/>
</dbReference>
<comment type="similarity">
    <text evidence="1">Belongs to the short-chain dehydrogenases/reductases (SDR) family.</text>
</comment>
<keyword evidence="4" id="KW-1185">Reference proteome</keyword>
<evidence type="ECO:0000256" key="2">
    <source>
        <dbReference type="ARBA" id="ARBA00023002"/>
    </source>
</evidence>
<name>A0A1I1SHI7_9GAMM</name>
<reference evidence="3 4" key="1">
    <citation type="submission" date="2016-10" db="EMBL/GenBank/DDBJ databases">
        <authorList>
            <person name="de Groot N.N."/>
        </authorList>
    </citation>
    <scope>NUCLEOTIDE SEQUENCE [LARGE SCALE GENOMIC DNA]</scope>
    <source>
        <strain evidence="3 4">HL3</strain>
    </source>
</reference>
<dbReference type="InterPro" id="IPR020904">
    <property type="entry name" value="Sc_DH/Rdtase_CS"/>
</dbReference>
<dbReference type="InterPro" id="IPR036291">
    <property type="entry name" value="NAD(P)-bd_dom_sf"/>
</dbReference>
<evidence type="ECO:0000313" key="3">
    <source>
        <dbReference type="EMBL" id="SFD45947.1"/>
    </source>
</evidence>
<proteinExistence type="inferred from homology"/>
<dbReference type="PANTHER" id="PTHR24321">
    <property type="entry name" value="DEHYDROGENASES, SHORT CHAIN"/>
    <property type="match status" value="1"/>
</dbReference>
<dbReference type="EMBL" id="FOMJ01000005">
    <property type="protein sequence ID" value="SFD45947.1"/>
    <property type="molecule type" value="Genomic_DNA"/>
</dbReference>
<dbReference type="InterPro" id="IPR002347">
    <property type="entry name" value="SDR_fam"/>
</dbReference>
<dbReference type="PANTHER" id="PTHR24321:SF8">
    <property type="entry name" value="ESTRADIOL 17-BETA-DEHYDROGENASE 8-RELATED"/>
    <property type="match status" value="1"/>
</dbReference>
<dbReference type="OrthoDB" id="9803628at2"/>
<evidence type="ECO:0000256" key="1">
    <source>
        <dbReference type="ARBA" id="ARBA00006484"/>
    </source>
</evidence>
<dbReference type="PRINTS" id="PR00081">
    <property type="entry name" value="GDHRDH"/>
</dbReference>
<keyword evidence="2" id="KW-0560">Oxidoreductase</keyword>
<dbReference type="GO" id="GO:0016491">
    <property type="term" value="F:oxidoreductase activity"/>
    <property type="evidence" value="ECO:0007669"/>
    <property type="project" value="UniProtKB-KW"/>
</dbReference>
<dbReference type="Gene3D" id="3.40.50.720">
    <property type="entry name" value="NAD(P)-binding Rossmann-like Domain"/>
    <property type="match status" value="1"/>
</dbReference>
<gene>
    <name evidence="3" type="ORF">SAMN05660831_01697</name>
</gene>
<dbReference type="PRINTS" id="PR00080">
    <property type="entry name" value="SDRFAMILY"/>
</dbReference>
<dbReference type="Pfam" id="PF13561">
    <property type="entry name" value="adh_short_C2"/>
    <property type="match status" value="1"/>
</dbReference>
<dbReference type="Proteomes" id="UP000198611">
    <property type="component" value="Unassembled WGS sequence"/>
</dbReference>
<protein>
    <submittedName>
        <fullName evidence="3">NAD(P)-dependent dehydrogenase, short-chain alcohol dehydrogenase family</fullName>
    </submittedName>
</protein>
<dbReference type="PROSITE" id="PS00061">
    <property type="entry name" value="ADH_SHORT"/>
    <property type="match status" value="1"/>
</dbReference>
<evidence type="ECO:0000313" key="4">
    <source>
        <dbReference type="Proteomes" id="UP000198611"/>
    </source>
</evidence>
<sequence length="247" mass="25350">MFDSRVTLVTGAARGIGFGIARRLVADGGRVVVADIEGAEAAARVLGSAARPLVLDVSDEASVRAGVASVLAEEGRLDGLVNNAGISDPESGPVEELDRADWDRWLAVNLTGAFLLAKHALPALREAGGAIVNIASTRAHQSEPDTEAYAASKGGLVALTHALAVSAGPDVRVNSISPGWIDVRSPEEQAAEPLAPVDHAQHPAGRVGTPADVAALAAFLLGPEAGFVTGQDWVVDGGMTRKMVYAE</sequence>
<dbReference type="AlphaFoldDB" id="A0A1I1SHI7"/>
<dbReference type="RefSeq" id="WP_093428339.1">
    <property type="nucleotide sequence ID" value="NZ_FOMJ01000005.1"/>
</dbReference>
<accession>A0A1I1SHI7</accession>
<dbReference type="STRING" id="1123397.SAMN05660831_01697"/>